<sequence>MRDTFPLGSYPVYPYLEPAHVPGACFYMNSRGYLLINGGVDISILNAFISGCIASTRTWSARTVAAHIMQRYTALVAQPLSLPRRPYLQTTRRGKAVLVGSYSQYTTRTTILFDLREKQVWHHLIHGYVLLLTFPCLGSFALPGSSQLEALLPLKDQRRTRPVPRVSSPLFALAENLLDLHTSSSFLFL</sequence>
<evidence type="ECO:0000313" key="1">
    <source>
        <dbReference type="EMBL" id="KAK7344830.1"/>
    </source>
</evidence>
<proteinExistence type="predicted"/>
<dbReference type="EMBL" id="JAYMYQ010000003">
    <property type="protein sequence ID" value="KAK7344830.1"/>
    <property type="molecule type" value="Genomic_DNA"/>
</dbReference>
<protein>
    <submittedName>
        <fullName evidence="1">Uncharacterized protein</fullName>
    </submittedName>
</protein>
<organism evidence="1 2">
    <name type="scientific">Canavalia gladiata</name>
    <name type="common">Sword bean</name>
    <name type="synonym">Dolichos gladiatus</name>
    <dbReference type="NCBI Taxonomy" id="3824"/>
    <lineage>
        <taxon>Eukaryota</taxon>
        <taxon>Viridiplantae</taxon>
        <taxon>Streptophyta</taxon>
        <taxon>Embryophyta</taxon>
        <taxon>Tracheophyta</taxon>
        <taxon>Spermatophyta</taxon>
        <taxon>Magnoliopsida</taxon>
        <taxon>eudicotyledons</taxon>
        <taxon>Gunneridae</taxon>
        <taxon>Pentapetalae</taxon>
        <taxon>rosids</taxon>
        <taxon>fabids</taxon>
        <taxon>Fabales</taxon>
        <taxon>Fabaceae</taxon>
        <taxon>Papilionoideae</taxon>
        <taxon>50 kb inversion clade</taxon>
        <taxon>NPAAA clade</taxon>
        <taxon>indigoferoid/millettioid clade</taxon>
        <taxon>Phaseoleae</taxon>
        <taxon>Canavalia</taxon>
    </lineage>
</organism>
<dbReference type="AlphaFoldDB" id="A0AAN9LYL6"/>
<keyword evidence="2" id="KW-1185">Reference proteome</keyword>
<gene>
    <name evidence="1" type="ORF">VNO77_14966</name>
</gene>
<dbReference type="Proteomes" id="UP001367508">
    <property type="component" value="Unassembled WGS sequence"/>
</dbReference>
<evidence type="ECO:0000313" key="2">
    <source>
        <dbReference type="Proteomes" id="UP001367508"/>
    </source>
</evidence>
<accession>A0AAN9LYL6</accession>
<name>A0AAN9LYL6_CANGL</name>
<comment type="caution">
    <text evidence="1">The sequence shown here is derived from an EMBL/GenBank/DDBJ whole genome shotgun (WGS) entry which is preliminary data.</text>
</comment>
<reference evidence="1 2" key="1">
    <citation type="submission" date="2024-01" db="EMBL/GenBank/DDBJ databases">
        <title>The genomes of 5 underutilized Papilionoideae crops provide insights into root nodulation and disease resistanc.</title>
        <authorList>
            <person name="Jiang F."/>
        </authorList>
    </citation>
    <scope>NUCLEOTIDE SEQUENCE [LARGE SCALE GENOMIC DNA]</scope>
    <source>
        <strain evidence="1">LVBAO_FW01</strain>
        <tissue evidence="1">Leaves</tissue>
    </source>
</reference>